<keyword evidence="7 11" id="KW-0560">Oxidoreductase</keyword>
<evidence type="ECO:0000256" key="5">
    <source>
        <dbReference type="ARBA" id="ARBA00022630"/>
    </source>
</evidence>
<keyword evidence="5" id="KW-0285">Flavoprotein</keyword>
<evidence type="ECO:0000313" key="11">
    <source>
        <dbReference type="EMBL" id="KAK0552004.1"/>
    </source>
</evidence>
<reference evidence="11" key="1">
    <citation type="journal article" date="2023" name="PhytoFront">
        <title>Draft Genome Resources of Seven Strains of Tilletia horrida, Causal Agent of Kernel Smut of Rice.</title>
        <authorList>
            <person name="Khanal S."/>
            <person name="Antony Babu S."/>
            <person name="Zhou X.G."/>
        </authorList>
    </citation>
    <scope>NUCLEOTIDE SEQUENCE</scope>
    <source>
        <strain evidence="11">TX6</strain>
    </source>
</reference>
<dbReference type="PANTHER" id="PTHR10851:SF0">
    <property type="entry name" value="PYRIDOXINE-5'-PHOSPHATE OXIDASE"/>
    <property type="match status" value="1"/>
</dbReference>
<feature type="domain" description="Pyridoxine 5'-phosphate oxidase dimerisation C-terminal" evidence="10">
    <location>
        <begin position="205"/>
        <end position="233"/>
    </location>
</feature>
<dbReference type="SUPFAM" id="SSF50475">
    <property type="entry name" value="FMN-binding split barrel"/>
    <property type="match status" value="1"/>
</dbReference>
<dbReference type="GO" id="GO:0008615">
    <property type="term" value="P:pyridoxine biosynthetic process"/>
    <property type="evidence" value="ECO:0007669"/>
    <property type="project" value="InterPro"/>
</dbReference>
<proteinExistence type="inferred from homology"/>
<dbReference type="NCBIfam" id="TIGR00558">
    <property type="entry name" value="pdxH"/>
    <property type="match status" value="1"/>
</dbReference>
<evidence type="ECO:0000256" key="4">
    <source>
        <dbReference type="ARBA" id="ARBA00012801"/>
    </source>
</evidence>
<evidence type="ECO:0000256" key="8">
    <source>
        <dbReference type="SAM" id="MobiDB-lite"/>
    </source>
</evidence>
<dbReference type="InterPro" id="IPR019576">
    <property type="entry name" value="Pyridoxamine_oxidase_dimer_C"/>
</dbReference>
<dbReference type="InterPro" id="IPR012349">
    <property type="entry name" value="Split_barrel_FMN-bd"/>
</dbReference>
<evidence type="ECO:0000259" key="9">
    <source>
        <dbReference type="Pfam" id="PF01243"/>
    </source>
</evidence>
<dbReference type="Proteomes" id="UP001176517">
    <property type="component" value="Unassembled WGS sequence"/>
</dbReference>
<dbReference type="GO" id="GO:0010181">
    <property type="term" value="F:FMN binding"/>
    <property type="evidence" value="ECO:0007669"/>
    <property type="project" value="InterPro"/>
</dbReference>
<dbReference type="PIRSF" id="PIRSF000190">
    <property type="entry name" value="Pyd_amn-ph_oxd"/>
    <property type="match status" value="1"/>
</dbReference>
<comment type="pathway">
    <text evidence="2">Cofactor metabolism; pyridoxal 5'-phosphate salvage; pyridoxal 5'-phosphate from pyridoxamine 5'-phosphate: step 1/1.</text>
</comment>
<dbReference type="PANTHER" id="PTHR10851">
    <property type="entry name" value="PYRIDOXINE-5-PHOSPHATE OXIDASE"/>
    <property type="match status" value="1"/>
</dbReference>
<evidence type="ECO:0000256" key="6">
    <source>
        <dbReference type="ARBA" id="ARBA00022643"/>
    </source>
</evidence>
<dbReference type="InterPro" id="IPR000659">
    <property type="entry name" value="Pyridox_Oxase"/>
</dbReference>
<keyword evidence="12" id="KW-1185">Reference proteome</keyword>
<comment type="cofactor">
    <cofactor evidence="1">
        <name>FMN</name>
        <dbReference type="ChEBI" id="CHEBI:58210"/>
    </cofactor>
</comment>
<feature type="domain" description="Pyridoxamine 5'-phosphate oxidase N-terminal" evidence="9">
    <location>
        <begin position="56"/>
        <end position="192"/>
    </location>
</feature>
<dbReference type="HAMAP" id="MF_01629">
    <property type="entry name" value="PdxH"/>
    <property type="match status" value="1"/>
</dbReference>
<dbReference type="EMBL" id="JAPDMZ010000069">
    <property type="protein sequence ID" value="KAK0552004.1"/>
    <property type="molecule type" value="Genomic_DNA"/>
</dbReference>
<evidence type="ECO:0000256" key="1">
    <source>
        <dbReference type="ARBA" id="ARBA00001917"/>
    </source>
</evidence>
<dbReference type="EC" id="1.4.3.5" evidence="4"/>
<dbReference type="InterPro" id="IPR019740">
    <property type="entry name" value="Pyridox_Oxase_CS"/>
</dbReference>
<sequence length="244" mass="27637">MASNAASSAPDSTAKSVSNQQQVLDKITTHNQYVTEGLDRKDLNDDPFVQFHAWFKQAQDAGVSQPEAMTVSTATLRPASEGSSTLVAVPSSRVVLLKELDSQGFLFFTNYDSRKSKELAANPFASLTFFWEPLHRSVRVVGRAERLDPSHSDAYYNSRPRGSRLGAWASPQSQVIESRSVLEERVREVEQKFEGKDTINRPPFWGGWRIVPEEIEFWMGRESRLHDRFRYVTSPRVIAMILLD</sequence>
<keyword evidence="6" id="KW-0288">FMN</keyword>
<dbReference type="Gene3D" id="2.30.110.10">
    <property type="entry name" value="Electron Transport, Fmn-binding Protein, Chain A"/>
    <property type="match status" value="1"/>
</dbReference>
<organism evidence="11 12">
    <name type="scientific">Tilletia horrida</name>
    <dbReference type="NCBI Taxonomy" id="155126"/>
    <lineage>
        <taxon>Eukaryota</taxon>
        <taxon>Fungi</taxon>
        <taxon>Dikarya</taxon>
        <taxon>Basidiomycota</taxon>
        <taxon>Ustilaginomycotina</taxon>
        <taxon>Exobasidiomycetes</taxon>
        <taxon>Tilletiales</taxon>
        <taxon>Tilletiaceae</taxon>
        <taxon>Tilletia</taxon>
    </lineage>
</organism>
<dbReference type="InterPro" id="IPR011576">
    <property type="entry name" value="Pyridox_Oxase_N"/>
</dbReference>
<dbReference type="Pfam" id="PF01243">
    <property type="entry name" value="PNPOx_N"/>
    <property type="match status" value="1"/>
</dbReference>
<dbReference type="AlphaFoldDB" id="A0AAN6JRL9"/>
<evidence type="ECO:0000313" key="12">
    <source>
        <dbReference type="Proteomes" id="UP001176517"/>
    </source>
</evidence>
<accession>A0AAN6JRL9</accession>
<dbReference type="GO" id="GO:0004733">
    <property type="term" value="F:pyridoxamine phosphate oxidase activity"/>
    <property type="evidence" value="ECO:0007669"/>
    <property type="project" value="UniProtKB-EC"/>
</dbReference>
<evidence type="ECO:0000256" key="2">
    <source>
        <dbReference type="ARBA" id="ARBA00004738"/>
    </source>
</evidence>
<name>A0AAN6JRL9_9BASI</name>
<comment type="caution">
    <text evidence="11">The sequence shown here is derived from an EMBL/GenBank/DDBJ whole genome shotgun (WGS) entry which is preliminary data.</text>
</comment>
<dbReference type="Pfam" id="PF10590">
    <property type="entry name" value="PNP_phzG_C"/>
    <property type="match status" value="1"/>
</dbReference>
<dbReference type="NCBIfam" id="NF004231">
    <property type="entry name" value="PRK05679.1"/>
    <property type="match status" value="1"/>
</dbReference>
<gene>
    <name evidence="11" type="primary">PDX3</name>
    <name evidence="11" type="ORF">OC846_003088</name>
</gene>
<protein>
    <recommendedName>
        <fullName evidence="4">pyridoxal 5'-phosphate synthase</fullName>
        <ecNumber evidence="4">1.4.3.5</ecNumber>
    </recommendedName>
</protein>
<dbReference type="PROSITE" id="PS01064">
    <property type="entry name" value="PYRIDOX_OXIDASE"/>
    <property type="match status" value="1"/>
</dbReference>
<comment type="pathway">
    <text evidence="3">Cofactor metabolism; pyridoxal 5'-phosphate salvage; pyridoxal 5'-phosphate from pyridoxine 5'-phosphate: step 1/1.</text>
</comment>
<evidence type="ECO:0000259" key="10">
    <source>
        <dbReference type="Pfam" id="PF10590"/>
    </source>
</evidence>
<feature type="region of interest" description="Disordered" evidence="8">
    <location>
        <begin position="1"/>
        <end position="23"/>
    </location>
</feature>
<evidence type="ECO:0000256" key="3">
    <source>
        <dbReference type="ARBA" id="ARBA00005037"/>
    </source>
</evidence>
<evidence type="ECO:0000256" key="7">
    <source>
        <dbReference type="ARBA" id="ARBA00023002"/>
    </source>
</evidence>